<evidence type="ECO:0000313" key="1">
    <source>
        <dbReference type="EMBL" id="KHN29834.1"/>
    </source>
</evidence>
<accession>A0A0B2RBS8</accession>
<protein>
    <recommendedName>
        <fullName evidence="2">Transposon TX1 149 kDa protein</fullName>
    </recommendedName>
</protein>
<dbReference type="AlphaFoldDB" id="A0A0B2RBS8"/>
<name>A0A0B2RBS8_GLYSO</name>
<dbReference type="EMBL" id="KN652093">
    <property type="protein sequence ID" value="KHN29834.1"/>
    <property type="molecule type" value="Genomic_DNA"/>
</dbReference>
<organism evidence="1">
    <name type="scientific">Glycine soja</name>
    <name type="common">Wild soybean</name>
    <dbReference type="NCBI Taxonomy" id="3848"/>
    <lineage>
        <taxon>Eukaryota</taxon>
        <taxon>Viridiplantae</taxon>
        <taxon>Streptophyta</taxon>
        <taxon>Embryophyta</taxon>
        <taxon>Tracheophyta</taxon>
        <taxon>Spermatophyta</taxon>
        <taxon>Magnoliopsida</taxon>
        <taxon>eudicotyledons</taxon>
        <taxon>Gunneridae</taxon>
        <taxon>Pentapetalae</taxon>
        <taxon>rosids</taxon>
        <taxon>fabids</taxon>
        <taxon>Fabales</taxon>
        <taxon>Fabaceae</taxon>
        <taxon>Papilionoideae</taxon>
        <taxon>50 kb inversion clade</taxon>
        <taxon>NPAAA clade</taxon>
        <taxon>indigoferoid/millettioid clade</taxon>
        <taxon>Phaseoleae</taxon>
        <taxon>Glycine</taxon>
        <taxon>Glycine subgen. Soja</taxon>
    </lineage>
</organism>
<sequence>WEMMKTDFRRFVDEFHVHGSFPRGSNASFIALIPKTKHPQSFDDYRPISLIGCMYKVIAKLLANRLRQVI</sequence>
<dbReference type="Proteomes" id="UP000053555">
    <property type="component" value="Unassembled WGS sequence"/>
</dbReference>
<feature type="non-terminal residue" evidence="1">
    <location>
        <position position="1"/>
    </location>
</feature>
<feature type="non-terminal residue" evidence="1">
    <location>
        <position position="70"/>
    </location>
</feature>
<proteinExistence type="predicted"/>
<reference evidence="1" key="1">
    <citation type="submission" date="2014-07" db="EMBL/GenBank/DDBJ databases">
        <title>Identification of a novel salt tolerance gene in wild soybean by whole-genome sequencing.</title>
        <authorList>
            <person name="Lam H.-M."/>
            <person name="Qi X."/>
            <person name="Li M.-W."/>
            <person name="Liu X."/>
            <person name="Xie M."/>
            <person name="Ni M."/>
            <person name="Xu X."/>
        </authorList>
    </citation>
    <scope>NUCLEOTIDE SEQUENCE [LARGE SCALE GENOMIC DNA]</scope>
    <source>
        <tissue evidence="1">Root</tissue>
    </source>
</reference>
<gene>
    <name evidence="1" type="ORF">glysoja_036292</name>
</gene>
<evidence type="ECO:0008006" key="2">
    <source>
        <dbReference type="Google" id="ProtNLM"/>
    </source>
</evidence>